<dbReference type="SMART" id="SM00822">
    <property type="entry name" value="PKS_KR"/>
    <property type="match status" value="1"/>
</dbReference>
<dbReference type="Pfam" id="PF13561">
    <property type="entry name" value="adh_short_C2"/>
    <property type="match status" value="1"/>
</dbReference>
<gene>
    <name evidence="5" type="ORF">WKW77_23330</name>
</gene>
<dbReference type="RefSeq" id="WP_340359267.1">
    <property type="nucleotide sequence ID" value="NZ_JBBKZU010000011.1"/>
</dbReference>
<organism evidence="5 6">
    <name type="scientific">Variovorax ureilyticus</name>
    <dbReference type="NCBI Taxonomy" id="1836198"/>
    <lineage>
        <taxon>Bacteria</taxon>
        <taxon>Pseudomonadati</taxon>
        <taxon>Pseudomonadota</taxon>
        <taxon>Betaproteobacteria</taxon>
        <taxon>Burkholderiales</taxon>
        <taxon>Comamonadaceae</taxon>
        <taxon>Variovorax</taxon>
    </lineage>
</organism>
<dbReference type="PROSITE" id="PS00061">
    <property type="entry name" value="ADH_SHORT"/>
    <property type="match status" value="1"/>
</dbReference>
<name>A0ABU8VL62_9BURK</name>
<comment type="similarity">
    <text evidence="1">Belongs to the short-chain dehydrogenases/reductases (SDR) family.</text>
</comment>
<reference evidence="5 6" key="1">
    <citation type="submission" date="2024-03" db="EMBL/GenBank/DDBJ databases">
        <title>Novel species of the genus Variovorax.</title>
        <authorList>
            <person name="Liu Q."/>
            <person name="Xin Y.-H."/>
        </authorList>
    </citation>
    <scope>NUCLEOTIDE SEQUENCE [LARGE SCALE GENOMIC DNA]</scope>
    <source>
        <strain evidence="5 6">KACC 18899</strain>
    </source>
</reference>
<dbReference type="PRINTS" id="PR00080">
    <property type="entry name" value="SDRFAMILY"/>
</dbReference>
<proteinExistence type="inferred from homology"/>
<evidence type="ECO:0000256" key="2">
    <source>
        <dbReference type="ARBA" id="ARBA00023002"/>
    </source>
</evidence>
<sequence>MANASSHTPTALVTGAADGIGWATAERFATADWRVALLDLREDAAEARASALGTDHIAVACDVTDAESVRAAVTRVVARFGRIDALVNNAGISEQNAPTLEQTPEGFDRVLAVNLKGTFLMTQAVLATMRSQPCDARGQRGAIVNLGSIASLAGIPGRNAYSAAKAGVLGMTRALASEWARDGIRVNAVAPGYVRTALVADLVRRGAIDAHAIAARTPLGRMAEPVEIAEAIFFLSSPASSYVTGAVLSADGGWTAFGAPTGALADI</sequence>
<dbReference type="InterPro" id="IPR002347">
    <property type="entry name" value="SDR_fam"/>
</dbReference>
<evidence type="ECO:0000256" key="1">
    <source>
        <dbReference type="ARBA" id="ARBA00006484"/>
    </source>
</evidence>
<dbReference type="InterPro" id="IPR036291">
    <property type="entry name" value="NAD(P)-bd_dom_sf"/>
</dbReference>
<dbReference type="InterPro" id="IPR020904">
    <property type="entry name" value="Sc_DH/Rdtase_CS"/>
</dbReference>
<dbReference type="Proteomes" id="UP001365846">
    <property type="component" value="Unassembled WGS sequence"/>
</dbReference>
<evidence type="ECO:0000313" key="6">
    <source>
        <dbReference type="Proteomes" id="UP001365846"/>
    </source>
</evidence>
<keyword evidence="6" id="KW-1185">Reference proteome</keyword>
<dbReference type="PRINTS" id="PR00081">
    <property type="entry name" value="GDHRDH"/>
</dbReference>
<feature type="domain" description="Ketoreductase" evidence="4">
    <location>
        <begin position="9"/>
        <end position="192"/>
    </location>
</feature>
<evidence type="ECO:0000259" key="4">
    <source>
        <dbReference type="SMART" id="SM00822"/>
    </source>
</evidence>
<keyword evidence="2" id="KW-0560">Oxidoreductase</keyword>
<dbReference type="Gene3D" id="3.40.50.720">
    <property type="entry name" value="NAD(P)-binding Rossmann-like Domain"/>
    <property type="match status" value="1"/>
</dbReference>
<dbReference type="NCBIfam" id="NF005559">
    <property type="entry name" value="PRK07231.1"/>
    <property type="match status" value="1"/>
</dbReference>
<comment type="caution">
    <text evidence="5">The sequence shown here is derived from an EMBL/GenBank/DDBJ whole genome shotgun (WGS) entry which is preliminary data.</text>
</comment>
<dbReference type="EMBL" id="JBBKZU010000011">
    <property type="protein sequence ID" value="MEJ8814036.1"/>
    <property type="molecule type" value="Genomic_DNA"/>
</dbReference>
<protein>
    <submittedName>
        <fullName evidence="5">SDR family oxidoreductase</fullName>
    </submittedName>
</protein>
<accession>A0ABU8VL62</accession>
<dbReference type="InterPro" id="IPR057326">
    <property type="entry name" value="KR_dom"/>
</dbReference>
<keyword evidence="3" id="KW-0520">NAD</keyword>
<evidence type="ECO:0000313" key="5">
    <source>
        <dbReference type="EMBL" id="MEJ8814036.1"/>
    </source>
</evidence>
<evidence type="ECO:0000256" key="3">
    <source>
        <dbReference type="ARBA" id="ARBA00023027"/>
    </source>
</evidence>
<dbReference type="PANTHER" id="PTHR24321:SF8">
    <property type="entry name" value="ESTRADIOL 17-BETA-DEHYDROGENASE 8-RELATED"/>
    <property type="match status" value="1"/>
</dbReference>
<dbReference type="SUPFAM" id="SSF51735">
    <property type="entry name" value="NAD(P)-binding Rossmann-fold domains"/>
    <property type="match status" value="1"/>
</dbReference>
<dbReference type="PANTHER" id="PTHR24321">
    <property type="entry name" value="DEHYDROGENASES, SHORT CHAIN"/>
    <property type="match status" value="1"/>
</dbReference>